<sequence length="319" mass="37215">MERNVALDYLKLFLSFMIVGLHGHFLSDYSLIGYYLTVNGIFRVAVPSFLIINGFYFFSVIKRNRFCGWLKRVLILYLFWMVFYAYFWLFVPDLYQVGIIKTVVVNMVLGYFHLWYLSGMIIAGVLLFWLRKYSAFILIMCSLTLFLIGVALQYLFEYHQLDSLIIDSAINRHFLHRNALLFSFPFFCMGYLIRKYDLHNKVSVNLVWMITVLGVMLLFIESYLNYAFLGVNSDFDNYLSLILIVPFLFIAIIKLNVIGHSKKVALYSSAIYFIHAAILYALKKYTVVGSTKLTMLCILLSTIAAYFIIAVNRRIHLIL</sequence>
<keyword evidence="4" id="KW-1185">Reference proteome</keyword>
<reference evidence="3 4" key="1">
    <citation type="submission" date="2023-11" db="EMBL/GenBank/DDBJ databases">
        <title>Plant-associative lifestyle of Vibrio porteresiae and its evolutionary dynamics.</title>
        <authorList>
            <person name="Rameshkumar N."/>
            <person name="Kirti K."/>
        </authorList>
    </citation>
    <scope>NUCLEOTIDE SEQUENCE [LARGE SCALE GENOMIC DNA]</scope>
    <source>
        <strain evidence="3 4">MSSRF30</strain>
    </source>
</reference>
<evidence type="ECO:0000256" key="1">
    <source>
        <dbReference type="SAM" id="Phobius"/>
    </source>
</evidence>
<gene>
    <name evidence="3" type="ORF">R8Z52_08975</name>
</gene>
<feature type="transmembrane region" description="Helical" evidence="1">
    <location>
        <begin position="12"/>
        <end position="35"/>
    </location>
</feature>
<feature type="domain" description="Acyltransferase 3" evidence="2">
    <location>
        <begin position="5"/>
        <end position="310"/>
    </location>
</feature>
<protein>
    <submittedName>
        <fullName evidence="3">Acyltransferase</fullName>
        <ecNumber evidence="3">2.3.1.-</ecNumber>
    </submittedName>
</protein>
<dbReference type="GO" id="GO:0016746">
    <property type="term" value="F:acyltransferase activity"/>
    <property type="evidence" value="ECO:0007669"/>
    <property type="project" value="UniProtKB-KW"/>
</dbReference>
<dbReference type="EC" id="2.3.1.-" evidence="3"/>
<dbReference type="EMBL" id="CP138203">
    <property type="protein sequence ID" value="WPC72271.1"/>
    <property type="molecule type" value="Genomic_DNA"/>
</dbReference>
<feature type="transmembrane region" description="Helical" evidence="1">
    <location>
        <begin position="111"/>
        <end position="129"/>
    </location>
</feature>
<feature type="transmembrane region" description="Helical" evidence="1">
    <location>
        <begin position="205"/>
        <end position="226"/>
    </location>
</feature>
<evidence type="ECO:0000259" key="2">
    <source>
        <dbReference type="Pfam" id="PF01757"/>
    </source>
</evidence>
<feature type="transmembrane region" description="Helical" evidence="1">
    <location>
        <begin position="293"/>
        <end position="311"/>
    </location>
</feature>
<keyword evidence="1" id="KW-0472">Membrane</keyword>
<proteinExistence type="predicted"/>
<accession>A0ABZ0Q9M1</accession>
<evidence type="ECO:0000313" key="3">
    <source>
        <dbReference type="EMBL" id="WPC72271.1"/>
    </source>
</evidence>
<keyword evidence="1" id="KW-1133">Transmembrane helix</keyword>
<keyword evidence="3" id="KW-0808">Transferase</keyword>
<feature type="transmembrane region" description="Helical" evidence="1">
    <location>
        <begin position="238"/>
        <end position="257"/>
    </location>
</feature>
<keyword evidence="3" id="KW-0012">Acyltransferase</keyword>
<dbReference type="Pfam" id="PF01757">
    <property type="entry name" value="Acyl_transf_3"/>
    <property type="match status" value="1"/>
</dbReference>
<feature type="transmembrane region" description="Helical" evidence="1">
    <location>
        <begin position="175"/>
        <end position="193"/>
    </location>
</feature>
<feature type="transmembrane region" description="Helical" evidence="1">
    <location>
        <begin position="41"/>
        <end position="61"/>
    </location>
</feature>
<evidence type="ECO:0000313" key="4">
    <source>
        <dbReference type="Proteomes" id="UP001304071"/>
    </source>
</evidence>
<keyword evidence="1" id="KW-0812">Transmembrane</keyword>
<feature type="transmembrane region" description="Helical" evidence="1">
    <location>
        <begin position="264"/>
        <end position="281"/>
    </location>
</feature>
<feature type="transmembrane region" description="Helical" evidence="1">
    <location>
        <begin position="73"/>
        <end position="91"/>
    </location>
</feature>
<dbReference type="InterPro" id="IPR002656">
    <property type="entry name" value="Acyl_transf_3_dom"/>
</dbReference>
<name>A0ABZ0Q9M1_9VIBR</name>
<dbReference type="Proteomes" id="UP001304071">
    <property type="component" value="Chromosome 1"/>
</dbReference>
<feature type="transmembrane region" description="Helical" evidence="1">
    <location>
        <begin position="136"/>
        <end position="155"/>
    </location>
</feature>
<dbReference type="RefSeq" id="WP_261895816.1">
    <property type="nucleotide sequence ID" value="NZ_AP024895.1"/>
</dbReference>
<organism evidence="3 4">
    <name type="scientific">Vibrio porteresiae DSM 19223</name>
    <dbReference type="NCBI Taxonomy" id="1123496"/>
    <lineage>
        <taxon>Bacteria</taxon>
        <taxon>Pseudomonadati</taxon>
        <taxon>Pseudomonadota</taxon>
        <taxon>Gammaproteobacteria</taxon>
        <taxon>Vibrionales</taxon>
        <taxon>Vibrionaceae</taxon>
        <taxon>Vibrio</taxon>
    </lineage>
</organism>